<dbReference type="InterPro" id="IPR014729">
    <property type="entry name" value="Rossmann-like_a/b/a_fold"/>
</dbReference>
<keyword evidence="7 9" id="KW-1015">Disulfide bond</keyword>
<dbReference type="Gene3D" id="2.30.30.280">
    <property type="entry name" value="Adenine nucleotide alpha hydrolases-like domains"/>
    <property type="match status" value="1"/>
</dbReference>
<dbReference type="Pfam" id="PF20258">
    <property type="entry name" value="tRNA_Me_trans_C"/>
    <property type="match status" value="1"/>
</dbReference>
<evidence type="ECO:0000256" key="3">
    <source>
        <dbReference type="ARBA" id="ARBA00022694"/>
    </source>
</evidence>
<comment type="subcellular location">
    <subcellularLocation>
        <location evidence="9">Cytoplasm</location>
    </subcellularLocation>
</comment>
<keyword evidence="6 9" id="KW-0694">RNA-binding</keyword>
<dbReference type="InterPro" id="IPR004506">
    <property type="entry name" value="MnmA-like"/>
</dbReference>
<evidence type="ECO:0000313" key="13">
    <source>
        <dbReference type="Proteomes" id="UP000231414"/>
    </source>
</evidence>
<dbReference type="HAMAP" id="MF_00144">
    <property type="entry name" value="tRNA_thiouridyl_MnmA"/>
    <property type="match status" value="1"/>
</dbReference>
<evidence type="ECO:0000256" key="8">
    <source>
        <dbReference type="ARBA" id="ARBA00051542"/>
    </source>
</evidence>
<dbReference type="Pfam" id="PF20259">
    <property type="entry name" value="tRNA_Me_trans_M"/>
    <property type="match status" value="1"/>
</dbReference>
<dbReference type="Gene3D" id="3.40.50.620">
    <property type="entry name" value="HUPs"/>
    <property type="match status" value="1"/>
</dbReference>
<feature type="active site" description="Nucleophile" evidence="9">
    <location>
        <position position="100"/>
    </location>
</feature>
<dbReference type="GO" id="GO:0005524">
    <property type="term" value="F:ATP binding"/>
    <property type="evidence" value="ECO:0007669"/>
    <property type="project" value="UniProtKB-KW"/>
</dbReference>
<name>A0A2H0X9J1_UNCKA</name>
<dbReference type="PANTHER" id="PTHR11933">
    <property type="entry name" value="TRNA 5-METHYLAMINOMETHYL-2-THIOURIDYLATE -METHYLTRANSFERASE"/>
    <property type="match status" value="1"/>
</dbReference>
<feature type="disulfide bond" description="Alternate" evidence="9">
    <location>
        <begin position="100"/>
        <end position="197"/>
    </location>
</feature>
<reference evidence="13" key="1">
    <citation type="submission" date="2017-09" db="EMBL/GenBank/DDBJ databases">
        <title>Depth-based differentiation of microbial function through sediment-hosted aquifers and enrichment of novel symbionts in the deep terrestrial subsurface.</title>
        <authorList>
            <person name="Probst A.J."/>
            <person name="Ladd B."/>
            <person name="Jarett J.K."/>
            <person name="Geller-Mcgrath D.E."/>
            <person name="Sieber C.M.K."/>
            <person name="Emerson J.B."/>
            <person name="Anantharaman K."/>
            <person name="Thomas B.C."/>
            <person name="Malmstrom R."/>
            <person name="Stieglmeier M."/>
            <person name="Klingl A."/>
            <person name="Woyke T."/>
            <person name="Ryan C.M."/>
            <person name="Banfield J.F."/>
        </authorList>
    </citation>
    <scope>NUCLEOTIDE SEQUENCE [LARGE SCALE GENOMIC DNA]</scope>
</reference>
<evidence type="ECO:0000256" key="9">
    <source>
        <dbReference type="HAMAP-Rule" id="MF_00144"/>
    </source>
</evidence>
<feature type="site" description="Interaction with tRNA" evidence="9">
    <location>
        <position position="335"/>
    </location>
</feature>
<accession>A0A2H0X9J1</accession>
<dbReference type="GO" id="GO:0000049">
    <property type="term" value="F:tRNA binding"/>
    <property type="evidence" value="ECO:0007669"/>
    <property type="project" value="UniProtKB-KW"/>
</dbReference>
<comment type="catalytic activity">
    <reaction evidence="8 9">
        <text>S-sulfanyl-L-cysteinyl-[protein] + uridine(34) in tRNA + AH2 + ATP = 2-thiouridine(34) in tRNA + L-cysteinyl-[protein] + A + AMP + diphosphate + H(+)</text>
        <dbReference type="Rhea" id="RHEA:47032"/>
        <dbReference type="Rhea" id="RHEA-COMP:10131"/>
        <dbReference type="Rhea" id="RHEA-COMP:11726"/>
        <dbReference type="Rhea" id="RHEA-COMP:11727"/>
        <dbReference type="Rhea" id="RHEA-COMP:11728"/>
        <dbReference type="ChEBI" id="CHEBI:13193"/>
        <dbReference type="ChEBI" id="CHEBI:15378"/>
        <dbReference type="ChEBI" id="CHEBI:17499"/>
        <dbReference type="ChEBI" id="CHEBI:29950"/>
        <dbReference type="ChEBI" id="CHEBI:30616"/>
        <dbReference type="ChEBI" id="CHEBI:33019"/>
        <dbReference type="ChEBI" id="CHEBI:61963"/>
        <dbReference type="ChEBI" id="CHEBI:65315"/>
        <dbReference type="ChEBI" id="CHEBI:87170"/>
        <dbReference type="ChEBI" id="CHEBI:456215"/>
        <dbReference type="EC" id="2.8.1.13"/>
    </reaction>
</comment>
<dbReference type="EC" id="2.8.1.13" evidence="9"/>
<dbReference type="NCBIfam" id="TIGR00420">
    <property type="entry name" value="trmU"/>
    <property type="match status" value="1"/>
</dbReference>
<feature type="domain" description="tRNA-specific 2-thiouridylase MnmA-like central" evidence="11">
    <location>
        <begin position="206"/>
        <end position="267"/>
    </location>
</feature>
<evidence type="ECO:0000313" key="12">
    <source>
        <dbReference type="EMBL" id="PIS20758.1"/>
    </source>
</evidence>
<dbReference type="EMBL" id="PEYW01000029">
    <property type="protein sequence ID" value="PIS20758.1"/>
    <property type="molecule type" value="Genomic_DNA"/>
</dbReference>
<dbReference type="Proteomes" id="UP000231414">
    <property type="component" value="Unassembled WGS sequence"/>
</dbReference>
<dbReference type="Gene3D" id="2.40.30.10">
    <property type="entry name" value="Translation factors"/>
    <property type="match status" value="1"/>
</dbReference>
<dbReference type="SUPFAM" id="SSF52402">
    <property type="entry name" value="Adenine nucleotide alpha hydrolases-like"/>
    <property type="match status" value="1"/>
</dbReference>
<evidence type="ECO:0000259" key="11">
    <source>
        <dbReference type="Pfam" id="PF20259"/>
    </source>
</evidence>
<dbReference type="Pfam" id="PF03054">
    <property type="entry name" value="tRNA_Me_trans"/>
    <property type="match status" value="1"/>
</dbReference>
<feature type="domain" description="tRNA-specific 2-thiouridylase MnmA-like C-terminal" evidence="10">
    <location>
        <begin position="281"/>
        <end position="351"/>
    </location>
</feature>
<evidence type="ECO:0000256" key="6">
    <source>
        <dbReference type="ARBA" id="ARBA00022884"/>
    </source>
</evidence>
<proteinExistence type="inferred from homology"/>
<dbReference type="AlphaFoldDB" id="A0A2H0X9J1"/>
<dbReference type="InterPro" id="IPR046885">
    <property type="entry name" value="MnmA-like_C"/>
</dbReference>
<keyword evidence="4 9" id="KW-0547">Nucleotide-binding</keyword>
<feature type="binding site" evidence="9">
    <location>
        <position position="42"/>
    </location>
    <ligand>
        <name>ATP</name>
        <dbReference type="ChEBI" id="CHEBI:30616"/>
    </ligand>
</feature>
<keyword evidence="1 9" id="KW-0820">tRNA-binding</keyword>
<comment type="similarity">
    <text evidence="9">Belongs to the MnmA/TRMU family.</text>
</comment>
<dbReference type="NCBIfam" id="NF001138">
    <property type="entry name" value="PRK00143.1"/>
    <property type="match status" value="1"/>
</dbReference>
<gene>
    <name evidence="9" type="primary">mnmA</name>
    <name evidence="12" type="ORF">COT52_01920</name>
</gene>
<dbReference type="InterPro" id="IPR023382">
    <property type="entry name" value="MnmA-like_central_sf"/>
</dbReference>
<dbReference type="CDD" id="cd01998">
    <property type="entry name" value="MnmA_TRMU-like"/>
    <property type="match status" value="1"/>
</dbReference>
<dbReference type="PANTHER" id="PTHR11933:SF5">
    <property type="entry name" value="MITOCHONDRIAL TRNA-SPECIFIC 2-THIOURIDYLASE 1"/>
    <property type="match status" value="1"/>
</dbReference>
<dbReference type="GO" id="GO:0002143">
    <property type="term" value="P:tRNA wobble position uridine thiolation"/>
    <property type="evidence" value="ECO:0007669"/>
    <property type="project" value="TreeGrafter"/>
</dbReference>
<protein>
    <recommendedName>
        <fullName evidence="9">tRNA-specific 2-thiouridylase MnmA</fullName>
        <ecNumber evidence="9">2.8.1.13</ecNumber>
    </recommendedName>
</protein>
<dbReference type="GO" id="GO:0005737">
    <property type="term" value="C:cytoplasm"/>
    <property type="evidence" value="ECO:0007669"/>
    <property type="project" value="UniProtKB-SubCell"/>
</dbReference>
<feature type="active site" description="Cysteine persulfide intermediate" evidence="9">
    <location>
        <position position="197"/>
    </location>
</feature>
<evidence type="ECO:0000256" key="5">
    <source>
        <dbReference type="ARBA" id="ARBA00022840"/>
    </source>
</evidence>
<evidence type="ECO:0000259" key="10">
    <source>
        <dbReference type="Pfam" id="PF20258"/>
    </source>
</evidence>
<evidence type="ECO:0000256" key="1">
    <source>
        <dbReference type="ARBA" id="ARBA00022555"/>
    </source>
</evidence>
<organism evidence="12 13">
    <name type="scientific">candidate division WWE3 bacterium CG08_land_8_20_14_0_20_43_13</name>
    <dbReference type="NCBI Taxonomy" id="1975087"/>
    <lineage>
        <taxon>Bacteria</taxon>
        <taxon>Katanobacteria</taxon>
    </lineage>
</organism>
<comment type="caution">
    <text evidence="12">The sequence shown here is derived from an EMBL/GenBank/DDBJ whole genome shotgun (WGS) entry which is preliminary data.</text>
</comment>
<evidence type="ECO:0000256" key="2">
    <source>
        <dbReference type="ARBA" id="ARBA00022679"/>
    </source>
</evidence>
<sequence length="353" mass="39751">MRQKNKVPVKNTILVAMSGGIDSSITAILLKKQGNNVAGVTFTHQLQKDATAASRASQVCQKYEIPHHTVNLEEEFKKTVLAEFRGDLLAGKTPNPCVFCNRFFKFANLIKLADQLGYERIATGHYARVVENNDNIQLKKAADTTKDQTYYLAMLTQKQLSRCLFPLGEYTKNEVRNIAKKEGLDFLLHQQESQDLCFVIQKNVTEFIKRDIQEQPGQIIDTQGNILGKHTSLWRYTLGQKRSLNLPVPIPYFVVEKDNNTNTLIVSANPHDPRLFSTKAFIEPVNYISDTKLPLACQAQIRYQSQLASVVVRKNKDGRIQVVFTEPQKALTPGQYIVFYQGDICLGGGKISA</sequence>
<keyword evidence="9" id="KW-0963">Cytoplasm</keyword>
<feature type="region of interest" description="Interaction with tRNA" evidence="9">
    <location>
        <begin position="302"/>
        <end position="303"/>
    </location>
</feature>
<feature type="binding site" evidence="9">
    <location>
        <begin position="16"/>
        <end position="23"/>
    </location>
    <ligand>
        <name>ATP</name>
        <dbReference type="ChEBI" id="CHEBI:30616"/>
    </ligand>
</feature>
<keyword evidence="5 9" id="KW-0067">ATP-binding</keyword>
<comment type="function">
    <text evidence="9">Catalyzes the 2-thiolation of uridine at the wobble position (U34) of tRNA, leading to the formation of s(2)U34.</text>
</comment>
<dbReference type="GO" id="GO:0103016">
    <property type="term" value="F:tRNA-uridine 2-sulfurtransferase activity"/>
    <property type="evidence" value="ECO:0007669"/>
    <property type="project" value="UniProtKB-EC"/>
</dbReference>
<evidence type="ECO:0000256" key="4">
    <source>
        <dbReference type="ARBA" id="ARBA00022741"/>
    </source>
</evidence>
<keyword evidence="3 9" id="KW-0819">tRNA processing</keyword>
<feature type="site" description="Interaction with tRNA" evidence="9">
    <location>
        <position position="125"/>
    </location>
</feature>
<feature type="binding site" evidence="9">
    <location>
        <position position="124"/>
    </location>
    <ligand>
        <name>ATP</name>
        <dbReference type="ChEBI" id="CHEBI:30616"/>
    </ligand>
</feature>
<comment type="caution">
    <text evidence="9">Lacks conserved residue(s) required for the propagation of feature annotation.</text>
</comment>
<keyword evidence="2 9" id="KW-0808">Transferase</keyword>
<evidence type="ECO:0000256" key="7">
    <source>
        <dbReference type="ARBA" id="ARBA00023157"/>
    </source>
</evidence>
<dbReference type="InterPro" id="IPR046884">
    <property type="entry name" value="MnmA-like_central"/>
</dbReference>
<feature type="region of interest" description="Interaction with tRNA" evidence="9">
    <location>
        <begin position="146"/>
        <end position="148"/>
    </location>
</feature>